<dbReference type="EMBL" id="JBHTJM010000009">
    <property type="protein sequence ID" value="MFD0964484.1"/>
    <property type="molecule type" value="Genomic_DNA"/>
</dbReference>
<gene>
    <name evidence="1" type="ORF">ACFQ1O_10760</name>
</gene>
<evidence type="ECO:0000313" key="2">
    <source>
        <dbReference type="Proteomes" id="UP001596997"/>
    </source>
</evidence>
<sequence length="1121" mass="128319">MGFSQESLNNRIQKKLAVTDSILLDSVSINPYKFKVLNKQFQPIDSTFYKIDFAKSILTFNNPIATDSVYVEYTKYPDFLTKEYFLFDEKLIVQDNSSLKKLYKLGTSNTQRNFTPFNGLETSGSISRGIAVGNNQNSVLNSELDLQVSGKISDNVSLRASLQDANIPLQEGGYSQRLDEFDQVFVELFSDNWLLRAGDVNLENKNSYFGRFTKKVQGIYGTGTIKRDSSATNFFASGAIVRGQYTRSTFQGQEGNQGPYKLSGPNGELFVLLVSGSETVYVNGIRLERGENNDYIIDYNAGEIIFNATYPITSEMRINVEYQYSDRNYSRIIAYGGGSHENKKLSVSAHVYTENDAKNQPLQQNLSSEQVSILADAGDDNSLMTAPSESLEAYSENKILYKKELIGGVEAFVFSNNPDDELYQVRFSLVGENQGNYVLVNSNAISNIYEYVAPFGGIPQGNYEPIIQLIAPTKLQMAVVDASYKPNEKTEIEFELAGSKNDLNLFSSIDDENNNGFAGKLTVNRKLIKRDSSWNLNAFVDTDYIDKNFRTIERLYRIEFDRDWNLETPLGHQNIIRSGLNLYHHKRGFTNYTFEHLNYSENYNGNRHVLTNDLKFNKLRFSSNSSYLTSSSSNFNSTFLRLSAQGIYDLKKAWVGAKTSIENNQQKDNTTQLLTGASQKYNSYEAFTGIGDSTKVYATIGYKYRVNDSLRNGFLEKVNTSNTYYLRSRILNTNSSKLSLHANYRTLTYTDENLEDEKSVNSRILYQQHFWKQFLRFNTTFEMNAGVVPQQDFTYVAVDEGQGFYTWIDYNSNGIQELNEFEVAQFQDQATFIKVLLPNQVFVKTQQNKWSASLAIDPKNWINSNSSFKKIASHFFNQTSFLLDKKTKRNNSIGFNLFETDEDQFITVNSSFKNSLFYKRGKQHFSTTYSYLQSKSRNILSIGFQENKSKGHQLQFTHKFFTNWLFDLKNNLNNTENASENFANNNFEINEISFFPKLSYLASENTKFDAFYEFTNKENQVSDFEKLNQQRMGVSFSIAKQDKISLNGEFNYYLNNFEGSSFSPVAYQMLEGLEKGKNLTWSLFAQKRITKFLDLNISYFGRKTETSQVIHTGNIQLKAFF</sequence>
<evidence type="ECO:0000313" key="1">
    <source>
        <dbReference type="EMBL" id="MFD0964484.1"/>
    </source>
</evidence>
<reference evidence="2" key="1">
    <citation type="journal article" date="2019" name="Int. J. Syst. Evol. Microbiol.">
        <title>The Global Catalogue of Microorganisms (GCM) 10K type strain sequencing project: providing services to taxonomists for standard genome sequencing and annotation.</title>
        <authorList>
            <consortium name="The Broad Institute Genomics Platform"/>
            <consortium name="The Broad Institute Genome Sequencing Center for Infectious Disease"/>
            <person name="Wu L."/>
            <person name="Ma J."/>
        </authorList>
    </citation>
    <scope>NUCLEOTIDE SEQUENCE [LARGE SCALE GENOMIC DNA]</scope>
    <source>
        <strain evidence="2">CCUG 62114</strain>
    </source>
</reference>
<dbReference type="RefSeq" id="WP_377716029.1">
    <property type="nucleotide sequence ID" value="NZ_JBHTJM010000009.1"/>
</dbReference>
<organism evidence="1 2">
    <name type="scientific">Pseudofulvibacter geojedonensis</name>
    <dbReference type="NCBI Taxonomy" id="1123758"/>
    <lineage>
        <taxon>Bacteria</taxon>
        <taxon>Pseudomonadati</taxon>
        <taxon>Bacteroidota</taxon>
        <taxon>Flavobacteriia</taxon>
        <taxon>Flavobacteriales</taxon>
        <taxon>Flavobacteriaceae</taxon>
        <taxon>Pseudofulvibacter</taxon>
    </lineage>
</organism>
<dbReference type="Proteomes" id="UP001596997">
    <property type="component" value="Unassembled WGS sequence"/>
</dbReference>
<keyword evidence="2" id="KW-1185">Reference proteome</keyword>
<comment type="caution">
    <text evidence="1">The sequence shown here is derived from an EMBL/GenBank/DDBJ whole genome shotgun (WGS) entry which is preliminary data.</text>
</comment>
<proteinExistence type="predicted"/>
<protein>
    <submittedName>
        <fullName evidence="1">Uncharacterized protein</fullName>
    </submittedName>
</protein>
<accession>A0ABW3I3M5</accession>
<name>A0ABW3I3M5_9FLAO</name>